<evidence type="ECO:0000259" key="2">
    <source>
        <dbReference type="Pfam" id="PF11412"/>
    </source>
</evidence>
<sequence length="149" mass="16599">MKKLTLMLSLLFFTAMGAFAQIEDPVTWSYAAKKVSATEAIVYLKASMEKGWHIYSQNVKPGGPIKTSVKFEPSAAYTKVGKTIEPKPITKFEDVFGMDVSYFENDVIFQQRVKLAKGSAVVKGTVEFMVCNDRKCLPPNEVSFSVQVK</sequence>
<dbReference type="Proteomes" id="UP000651668">
    <property type="component" value="Unassembled WGS sequence"/>
</dbReference>
<dbReference type="Gene3D" id="2.60.40.1250">
    <property type="entry name" value="Thiol:disulfide interchange protein DsbD, N-terminal domain"/>
    <property type="match status" value="1"/>
</dbReference>
<protein>
    <recommendedName>
        <fullName evidence="2">Thiol:disulfide interchange protein DsbD N-terminal domain-containing protein</fullName>
    </recommendedName>
</protein>
<dbReference type="InterPro" id="IPR028250">
    <property type="entry name" value="DsbDN"/>
</dbReference>
<keyword evidence="4" id="KW-1185">Reference proteome</keyword>
<evidence type="ECO:0000313" key="4">
    <source>
        <dbReference type="Proteomes" id="UP000651668"/>
    </source>
</evidence>
<reference evidence="3" key="2">
    <citation type="submission" date="2020-09" db="EMBL/GenBank/DDBJ databases">
        <authorList>
            <person name="Sun Q."/>
            <person name="Zhou Y."/>
        </authorList>
    </citation>
    <scope>NUCLEOTIDE SEQUENCE</scope>
    <source>
        <strain evidence="3">CGMCC 1.15343</strain>
    </source>
</reference>
<feature type="domain" description="Thiol:disulfide interchange protein DsbD N-terminal" evidence="2">
    <location>
        <begin position="34"/>
        <end position="145"/>
    </location>
</feature>
<name>A0A916U1J4_9SPHI</name>
<dbReference type="RefSeq" id="WP_188625427.1">
    <property type="nucleotide sequence ID" value="NZ_BMIL01000002.1"/>
</dbReference>
<dbReference type="EMBL" id="BMIL01000002">
    <property type="protein sequence ID" value="GGC55799.1"/>
    <property type="molecule type" value="Genomic_DNA"/>
</dbReference>
<feature type="chain" id="PRO_5037309803" description="Thiol:disulfide interchange protein DsbD N-terminal domain-containing protein" evidence="1">
    <location>
        <begin position="21"/>
        <end position="149"/>
    </location>
</feature>
<organism evidence="3 4">
    <name type="scientific">Pedobacter quisquiliarum</name>
    <dbReference type="NCBI Taxonomy" id="1834438"/>
    <lineage>
        <taxon>Bacteria</taxon>
        <taxon>Pseudomonadati</taxon>
        <taxon>Bacteroidota</taxon>
        <taxon>Sphingobacteriia</taxon>
        <taxon>Sphingobacteriales</taxon>
        <taxon>Sphingobacteriaceae</taxon>
        <taxon>Pedobacter</taxon>
    </lineage>
</organism>
<evidence type="ECO:0000256" key="1">
    <source>
        <dbReference type="SAM" id="SignalP"/>
    </source>
</evidence>
<gene>
    <name evidence="3" type="ORF">GCM10011387_06750</name>
</gene>
<dbReference type="Pfam" id="PF11412">
    <property type="entry name" value="DsbD_N"/>
    <property type="match status" value="1"/>
</dbReference>
<evidence type="ECO:0000313" key="3">
    <source>
        <dbReference type="EMBL" id="GGC55799.1"/>
    </source>
</evidence>
<accession>A0A916U1J4</accession>
<reference evidence="3" key="1">
    <citation type="journal article" date="2014" name="Int. J. Syst. Evol. Microbiol.">
        <title>Complete genome sequence of Corynebacterium casei LMG S-19264T (=DSM 44701T), isolated from a smear-ripened cheese.</title>
        <authorList>
            <consortium name="US DOE Joint Genome Institute (JGI-PGF)"/>
            <person name="Walter F."/>
            <person name="Albersmeier A."/>
            <person name="Kalinowski J."/>
            <person name="Ruckert C."/>
        </authorList>
    </citation>
    <scope>NUCLEOTIDE SEQUENCE</scope>
    <source>
        <strain evidence="3">CGMCC 1.15343</strain>
    </source>
</reference>
<dbReference type="AlphaFoldDB" id="A0A916U1J4"/>
<keyword evidence="1" id="KW-0732">Signal</keyword>
<feature type="signal peptide" evidence="1">
    <location>
        <begin position="1"/>
        <end position="20"/>
    </location>
</feature>
<dbReference type="InterPro" id="IPR036929">
    <property type="entry name" value="DsbDN_sf"/>
</dbReference>
<comment type="caution">
    <text evidence="3">The sequence shown here is derived from an EMBL/GenBank/DDBJ whole genome shotgun (WGS) entry which is preliminary data.</text>
</comment>
<proteinExistence type="predicted"/>